<feature type="transmembrane region" description="Helical" evidence="2">
    <location>
        <begin position="432"/>
        <end position="453"/>
    </location>
</feature>
<dbReference type="AlphaFoldDB" id="A0A0M3JXL4"/>
<evidence type="ECO:0000256" key="1">
    <source>
        <dbReference type="SAM" id="MobiDB-lite"/>
    </source>
</evidence>
<dbReference type="PANTHER" id="PTHR11161">
    <property type="entry name" value="O-ACYLTRANSFERASE"/>
    <property type="match status" value="1"/>
</dbReference>
<feature type="region of interest" description="Disordered" evidence="1">
    <location>
        <begin position="665"/>
        <end position="699"/>
    </location>
</feature>
<proteinExistence type="predicted"/>
<protein>
    <submittedName>
        <fullName evidence="6">Acyl_transf_3 domain-containing protein</fullName>
    </submittedName>
</protein>
<feature type="domain" description="Acyltransferase 3" evidence="3">
    <location>
        <begin position="234"/>
        <end position="614"/>
    </location>
</feature>
<feature type="transmembrane region" description="Helical" evidence="2">
    <location>
        <begin position="159"/>
        <end position="178"/>
    </location>
</feature>
<keyword evidence="2" id="KW-0472">Membrane</keyword>
<keyword evidence="2" id="KW-1133">Transmembrane helix</keyword>
<feature type="transmembrane region" description="Helical" evidence="2">
    <location>
        <begin position="515"/>
        <end position="535"/>
    </location>
</feature>
<evidence type="ECO:0000313" key="6">
    <source>
        <dbReference type="WBParaSite" id="ASIM_0001309801-mRNA-1"/>
    </source>
</evidence>
<feature type="transmembrane region" description="Helical" evidence="2">
    <location>
        <begin position="585"/>
        <end position="611"/>
    </location>
</feature>
<evidence type="ECO:0000313" key="4">
    <source>
        <dbReference type="EMBL" id="VDK47656.1"/>
    </source>
</evidence>
<sequence length="699" mass="80536">MGSGVLHNLSQSCYAAITKIPKYFSSFDSIMAERDFYIQSFGYGQYNELITDSAFQHKMLKCLKVSGEKEYSKSEYPLSYCYGYDSNDKVAEKTVFTICIPTVCEHRDNILVSLFQLFLLNSYKNNIRSKSPSNRSDPIEIDESLCIGSRHVKEWYQKAVPLVSFLIILSLIFIVTLATVCDYQRCNGSTAQSVLMEIFLSFSLKRTLPKLFRMPKADNNKKSNNNSMITCMFGIRFLTIVWIVIGHSFAWIECYFLQQLPDENCTCANKTFQPYLANPHEYREAIAKSFLNQWISNFLLTVDTFLVLGGTVNAYAFFRKINSSGEDARPTLFSCGYWLRFYRHRVIRLWPAYLYTLLGVMFMTNLHFHGMWPPLDPYVQCAGQWWQNLLFVSSFFENSCMGWTWYISTEFMFYLVSPIFLLAFLRSARCGFSVSLSAIALSSVLRACAMWAYNLPPTQLGWNRPPIFNRNFMEHFTEMYIKPQYRIGPYIIGLTLGYGLANKDKFGLDCIDRKYLIVLWTSSICCGVASVFGLYPILQDWLWPGYYLLYGAVHRCAYAVSVAWILFACHCGYAKWVNTFLSFRVFIPLSNLSYSVYLSHMPVIFATYLQLKFPHEYRGVVSMLIPQCFVRLLMAYVLGLQCALLSEMPAINIEKILLLTRRNSDDKNENAGGDKKGENDTDQLNLSTLKPLNHNHNDS</sequence>
<gene>
    <name evidence="4" type="ORF">ASIM_LOCUS12564</name>
</gene>
<dbReference type="GO" id="GO:0016747">
    <property type="term" value="F:acyltransferase activity, transferring groups other than amino-acyl groups"/>
    <property type="evidence" value="ECO:0007669"/>
    <property type="project" value="InterPro"/>
</dbReference>
<feature type="transmembrane region" description="Helical" evidence="2">
    <location>
        <begin position="349"/>
        <end position="368"/>
    </location>
</feature>
<reference evidence="4 5" key="2">
    <citation type="submission" date="2018-11" db="EMBL/GenBank/DDBJ databases">
        <authorList>
            <consortium name="Pathogen Informatics"/>
        </authorList>
    </citation>
    <scope>NUCLEOTIDE SEQUENCE [LARGE SCALE GENOMIC DNA]</scope>
</reference>
<dbReference type="EMBL" id="UYRR01031210">
    <property type="protein sequence ID" value="VDK47656.1"/>
    <property type="molecule type" value="Genomic_DNA"/>
</dbReference>
<dbReference type="InterPro" id="IPR002656">
    <property type="entry name" value="Acyl_transf_3_dom"/>
</dbReference>
<evidence type="ECO:0000259" key="3">
    <source>
        <dbReference type="Pfam" id="PF01757"/>
    </source>
</evidence>
<keyword evidence="5" id="KW-1185">Reference proteome</keyword>
<feature type="transmembrane region" description="Helical" evidence="2">
    <location>
        <begin position="298"/>
        <end position="318"/>
    </location>
</feature>
<evidence type="ECO:0000256" key="2">
    <source>
        <dbReference type="SAM" id="Phobius"/>
    </source>
</evidence>
<feature type="transmembrane region" description="Helical" evidence="2">
    <location>
        <begin position="229"/>
        <end position="252"/>
    </location>
</feature>
<dbReference type="InterPro" id="IPR052728">
    <property type="entry name" value="O2_lipid_transport_reg"/>
</dbReference>
<keyword evidence="2" id="KW-0812">Transmembrane</keyword>
<feature type="transmembrane region" description="Helical" evidence="2">
    <location>
        <begin position="547"/>
        <end position="573"/>
    </location>
</feature>
<dbReference type="OrthoDB" id="207378at2759"/>
<feature type="transmembrane region" description="Helical" evidence="2">
    <location>
        <begin position="403"/>
        <end position="425"/>
    </location>
</feature>
<accession>A0A0M3JXL4</accession>
<organism evidence="6">
    <name type="scientific">Anisakis simplex</name>
    <name type="common">Herring worm</name>
    <dbReference type="NCBI Taxonomy" id="6269"/>
    <lineage>
        <taxon>Eukaryota</taxon>
        <taxon>Metazoa</taxon>
        <taxon>Ecdysozoa</taxon>
        <taxon>Nematoda</taxon>
        <taxon>Chromadorea</taxon>
        <taxon>Rhabditida</taxon>
        <taxon>Spirurina</taxon>
        <taxon>Ascaridomorpha</taxon>
        <taxon>Ascaridoidea</taxon>
        <taxon>Anisakidae</taxon>
        <taxon>Anisakis</taxon>
        <taxon>Anisakis simplex complex</taxon>
    </lineage>
</organism>
<feature type="transmembrane region" description="Helical" evidence="2">
    <location>
        <begin position="623"/>
        <end position="645"/>
    </location>
</feature>
<feature type="transmembrane region" description="Helical" evidence="2">
    <location>
        <begin position="487"/>
        <end position="503"/>
    </location>
</feature>
<dbReference type="Proteomes" id="UP000267096">
    <property type="component" value="Unassembled WGS sequence"/>
</dbReference>
<dbReference type="PANTHER" id="PTHR11161:SF70">
    <property type="entry name" value="ACYLTRANSFERASE 3 DOMAIN-CONTAINING PROTEIN"/>
    <property type="match status" value="1"/>
</dbReference>
<reference evidence="6" key="1">
    <citation type="submission" date="2017-02" db="UniProtKB">
        <authorList>
            <consortium name="WormBaseParasite"/>
        </authorList>
    </citation>
    <scope>IDENTIFICATION</scope>
</reference>
<name>A0A0M3JXL4_ANISI</name>
<dbReference type="WBParaSite" id="ASIM_0001309801-mRNA-1">
    <property type="protein sequence ID" value="ASIM_0001309801-mRNA-1"/>
    <property type="gene ID" value="ASIM_0001309801"/>
</dbReference>
<dbReference type="Pfam" id="PF01757">
    <property type="entry name" value="Acyl_transf_3"/>
    <property type="match status" value="1"/>
</dbReference>
<feature type="compositionally biased region" description="Basic and acidic residues" evidence="1">
    <location>
        <begin position="665"/>
        <end position="679"/>
    </location>
</feature>
<evidence type="ECO:0000313" key="5">
    <source>
        <dbReference type="Proteomes" id="UP000267096"/>
    </source>
</evidence>